<sequence>MFVHVTNNNPRHIGVYFLQPALSTGGIPKNVMSDYGSESFDMATWQMYLSHQHGLINGRQLTIEEVSKRMHFTKSTHNQRIEFLWSQIMKQHNHSIIDNILTQIDNGIYDPDDTSYYSFSYGVKLFNPAWAFGLILKIINESRETTPSQTQLLALHTLHT</sequence>
<proteinExistence type="predicted"/>
<dbReference type="PANTHER" id="PTHR46177">
    <property type="entry name" value="INTEGRASE CATALYTIC DOMAIN-CONTAINING PROTEIN"/>
    <property type="match status" value="1"/>
</dbReference>
<accession>A0A0L6VPC9</accession>
<dbReference type="Proteomes" id="UP000037035">
    <property type="component" value="Unassembled WGS sequence"/>
</dbReference>
<feature type="non-terminal residue" evidence="1">
    <location>
        <position position="160"/>
    </location>
</feature>
<evidence type="ECO:0000313" key="1">
    <source>
        <dbReference type="EMBL" id="KNZ62015.1"/>
    </source>
</evidence>
<protein>
    <submittedName>
        <fullName evidence="1">Uncharacterized protein</fullName>
    </submittedName>
</protein>
<dbReference type="OrthoDB" id="5946233at2759"/>
<organism evidence="1 2">
    <name type="scientific">Puccinia sorghi</name>
    <dbReference type="NCBI Taxonomy" id="27349"/>
    <lineage>
        <taxon>Eukaryota</taxon>
        <taxon>Fungi</taxon>
        <taxon>Dikarya</taxon>
        <taxon>Basidiomycota</taxon>
        <taxon>Pucciniomycotina</taxon>
        <taxon>Pucciniomycetes</taxon>
        <taxon>Pucciniales</taxon>
        <taxon>Pucciniaceae</taxon>
        <taxon>Puccinia</taxon>
    </lineage>
</organism>
<keyword evidence="2" id="KW-1185">Reference proteome</keyword>
<comment type="caution">
    <text evidence="1">The sequence shown here is derived from an EMBL/GenBank/DDBJ whole genome shotgun (WGS) entry which is preliminary data.</text>
</comment>
<dbReference type="PANTHER" id="PTHR46177:SF1">
    <property type="entry name" value="INTEGRASE CATALYTIC DOMAIN-CONTAINING PROTEIN"/>
    <property type="match status" value="1"/>
</dbReference>
<dbReference type="VEuPathDB" id="FungiDB:VP01_13246g1"/>
<reference evidence="1 2" key="1">
    <citation type="submission" date="2015-08" db="EMBL/GenBank/DDBJ databases">
        <title>Next Generation Sequencing and Analysis of the Genome of Puccinia sorghi L Schw, the Causal Agent of Maize Common Rust.</title>
        <authorList>
            <person name="Rochi L."/>
            <person name="Burguener G."/>
            <person name="Darino M."/>
            <person name="Turjanski A."/>
            <person name="Kreff E."/>
            <person name="Dieguez M.J."/>
            <person name="Sacco F."/>
        </authorList>
    </citation>
    <scope>NUCLEOTIDE SEQUENCE [LARGE SCALE GENOMIC DNA]</scope>
    <source>
        <strain evidence="1 2">RO10H11247</strain>
    </source>
</reference>
<dbReference type="AlphaFoldDB" id="A0A0L6VPC9"/>
<gene>
    <name evidence="1" type="ORF">VP01_13246g1</name>
</gene>
<name>A0A0L6VPC9_9BASI</name>
<dbReference type="EMBL" id="LAVV01003606">
    <property type="protein sequence ID" value="KNZ62015.1"/>
    <property type="molecule type" value="Genomic_DNA"/>
</dbReference>
<evidence type="ECO:0000313" key="2">
    <source>
        <dbReference type="Proteomes" id="UP000037035"/>
    </source>
</evidence>